<keyword evidence="2" id="KW-0378">Hydrolase</keyword>
<evidence type="ECO:0000313" key="2">
    <source>
        <dbReference type="EMBL" id="CUV03187.1"/>
    </source>
</evidence>
<evidence type="ECO:0000259" key="1">
    <source>
        <dbReference type="Pfam" id="PF04389"/>
    </source>
</evidence>
<dbReference type="EMBL" id="FAXA01000369">
    <property type="protein sequence ID" value="CUV03187.1"/>
    <property type="molecule type" value="Genomic_DNA"/>
</dbReference>
<dbReference type="InterPro" id="IPR045175">
    <property type="entry name" value="M28_fam"/>
</dbReference>
<dbReference type="PANTHER" id="PTHR12147:SF26">
    <property type="entry name" value="PEPTIDASE M28 DOMAIN-CONTAINING PROTEIN"/>
    <property type="match status" value="1"/>
</dbReference>
<dbReference type="Pfam" id="PF04389">
    <property type="entry name" value="Peptidase_M28"/>
    <property type="match status" value="1"/>
</dbReference>
<dbReference type="PANTHER" id="PTHR12147">
    <property type="entry name" value="METALLOPEPTIDASE M28 FAMILY MEMBER"/>
    <property type="match status" value="1"/>
</dbReference>
<protein>
    <submittedName>
        <fullName evidence="2">Probable aminopeptidase</fullName>
        <ecNumber evidence="2">3.4.11.-</ecNumber>
    </submittedName>
</protein>
<dbReference type="GO" id="GO:0004177">
    <property type="term" value="F:aminopeptidase activity"/>
    <property type="evidence" value="ECO:0007669"/>
    <property type="project" value="UniProtKB-KW"/>
</dbReference>
<reference evidence="2" key="1">
    <citation type="submission" date="2015-10" db="EMBL/GenBank/DDBJ databases">
        <authorList>
            <person name="Gilbert D.G."/>
        </authorList>
    </citation>
    <scope>NUCLEOTIDE SEQUENCE</scope>
</reference>
<dbReference type="InterPro" id="IPR007484">
    <property type="entry name" value="Peptidase_M28"/>
</dbReference>
<dbReference type="AlphaFoldDB" id="A0A170QAQ8"/>
<sequence>MFICIYGHLRPQSESEISMSIESDVNVLATDSGRSTGSPGHLAAKQYLLERLSTLSLEPYKDGTFEISYQSNGQDYSNILAMIEGTDPDLAPILLGAHYDAVEGTPGADDNAVAVAILLDIAGKLEPHTFRRSVIFAFFDAEEPPNFLTTSMGSIRFYEDQREDEIHCAIIMDLVGHDVPMQGFEDLVFVTGMESHPGLADTIKSVLPFDGIRALPLLNEYVGDLSDHHIFRVNEVPYLFLSCGIWAHYHRDTDTPDKLNYLKAGMIAEFVASLAEDISTRPLDGLPGAYDTSDIEAKYINQTLKWVLPPGGISGRKQIDELVTTITDRFGIR</sequence>
<dbReference type="SUPFAM" id="SSF53187">
    <property type="entry name" value="Zn-dependent exopeptidases"/>
    <property type="match status" value="1"/>
</dbReference>
<organism evidence="2">
    <name type="scientific">hydrothermal vent metagenome</name>
    <dbReference type="NCBI Taxonomy" id="652676"/>
    <lineage>
        <taxon>unclassified sequences</taxon>
        <taxon>metagenomes</taxon>
        <taxon>ecological metagenomes</taxon>
    </lineage>
</organism>
<name>A0A170QAQ8_9ZZZZ</name>
<keyword evidence="2" id="KW-0031">Aminopeptidase</keyword>
<dbReference type="EC" id="3.4.11.-" evidence="2"/>
<dbReference type="Gene3D" id="3.40.630.10">
    <property type="entry name" value="Zn peptidases"/>
    <property type="match status" value="1"/>
</dbReference>
<accession>A0A170QAQ8</accession>
<proteinExistence type="predicted"/>
<dbReference type="GO" id="GO:0008235">
    <property type="term" value="F:metalloexopeptidase activity"/>
    <property type="evidence" value="ECO:0007669"/>
    <property type="project" value="InterPro"/>
</dbReference>
<gene>
    <name evidence="2" type="ORF">MGWOODY_Clf911</name>
</gene>
<dbReference type="GO" id="GO:0006508">
    <property type="term" value="P:proteolysis"/>
    <property type="evidence" value="ECO:0007669"/>
    <property type="project" value="InterPro"/>
</dbReference>
<keyword evidence="2" id="KW-0645">Protease</keyword>
<feature type="domain" description="Peptidase M28" evidence="1">
    <location>
        <begin position="78"/>
        <end position="274"/>
    </location>
</feature>